<dbReference type="Gene3D" id="1.10.8.10">
    <property type="entry name" value="DNA helicase RuvA subunit, C-terminal domain"/>
    <property type="match status" value="1"/>
</dbReference>
<evidence type="ECO:0000313" key="9">
    <source>
        <dbReference type="Proteomes" id="UP000182680"/>
    </source>
</evidence>
<reference evidence="9" key="1">
    <citation type="submission" date="2016-11" db="EMBL/GenBank/DDBJ databases">
        <authorList>
            <person name="Jaros S."/>
            <person name="Januszkiewicz K."/>
            <person name="Wedrychowicz H."/>
        </authorList>
    </citation>
    <scope>NUCLEOTIDE SEQUENCE [LARGE SCALE GENOMIC DNA]</scope>
    <source>
        <strain evidence="9">DSM 7057</strain>
    </source>
</reference>
<comment type="caution">
    <text evidence="5">Lacks conserved residue(s) required for the propagation of feature annotation.</text>
</comment>
<accession>A0AA94HRY5</accession>
<evidence type="ECO:0000256" key="5">
    <source>
        <dbReference type="HAMAP-Rule" id="MF_02126"/>
    </source>
</evidence>
<protein>
    <recommendedName>
        <fullName evidence="5">Release factor glutamine methyltransferase</fullName>
        <shortName evidence="5">RF MTase</shortName>
        <ecNumber evidence="5">2.1.1.297</ecNumber>
    </recommendedName>
    <alternativeName>
        <fullName evidence="5">N5-glutamine methyltransferase PrmC</fullName>
    </alternativeName>
    <alternativeName>
        <fullName evidence="5">Protein-(glutamine-N5) MTase PrmC</fullName>
    </alternativeName>
    <alternativeName>
        <fullName evidence="5">Protein-glutamine N-methyltransferase PrmC</fullName>
    </alternativeName>
</protein>
<dbReference type="SUPFAM" id="SSF53335">
    <property type="entry name" value="S-adenosyl-L-methionine-dependent methyltransferases"/>
    <property type="match status" value="1"/>
</dbReference>
<comment type="function">
    <text evidence="5">Methylates the class 1 translation termination release factors RF1/PrfA and RF2/PrfB on the glutamine residue of the universally conserved GGQ motif.</text>
</comment>
<dbReference type="InterPro" id="IPR019874">
    <property type="entry name" value="RF_methyltr_PrmC"/>
</dbReference>
<dbReference type="GO" id="GO:0032259">
    <property type="term" value="P:methylation"/>
    <property type="evidence" value="ECO:0007669"/>
    <property type="project" value="UniProtKB-KW"/>
</dbReference>
<organism evidence="8 9">
    <name type="scientific">Desulfovibrio desulfuricans</name>
    <dbReference type="NCBI Taxonomy" id="876"/>
    <lineage>
        <taxon>Bacteria</taxon>
        <taxon>Pseudomonadati</taxon>
        <taxon>Thermodesulfobacteriota</taxon>
        <taxon>Desulfovibrionia</taxon>
        <taxon>Desulfovibrionales</taxon>
        <taxon>Desulfovibrionaceae</taxon>
        <taxon>Desulfovibrio</taxon>
    </lineage>
</organism>
<evidence type="ECO:0000313" key="8">
    <source>
        <dbReference type="EMBL" id="SFW37107.1"/>
    </source>
</evidence>
<evidence type="ECO:0000256" key="2">
    <source>
        <dbReference type="ARBA" id="ARBA00022679"/>
    </source>
</evidence>
<comment type="caution">
    <text evidence="8">The sequence shown here is derived from an EMBL/GenBank/DDBJ whole genome shotgun (WGS) entry which is preliminary data.</text>
</comment>
<evidence type="ECO:0000256" key="4">
    <source>
        <dbReference type="ARBA" id="ARBA00048391"/>
    </source>
</evidence>
<evidence type="ECO:0000259" key="6">
    <source>
        <dbReference type="Pfam" id="PF05175"/>
    </source>
</evidence>
<evidence type="ECO:0000256" key="3">
    <source>
        <dbReference type="ARBA" id="ARBA00022691"/>
    </source>
</evidence>
<dbReference type="PANTHER" id="PTHR18895">
    <property type="entry name" value="HEMK METHYLTRANSFERASE"/>
    <property type="match status" value="1"/>
</dbReference>
<dbReference type="EC" id="2.1.1.297" evidence="5"/>
<dbReference type="PANTHER" id="PTHR18895:SF74">
    <property type="entry name" value="MTRF1L RELEASE FACTOR GLUTAMINE METHYLTRANSFERASE"/>
    <property type="match status" value="1"/>
</dbReference>
<dbReference type="InterPro" id="IPR007848">
    <property type="entry name" value="Small_mtfrase_dom"/>
</dbReference>
<sequence>MRLRQYLIEAAQTLQKAGVDSPRLCAQVLVEKVLQLDRVGCVMYAGRQLSAHEIQTLNTLLARRAAGEPLAHITGSKEFYGRDFAVTPHTLIPRPETELLVDKAIEAARKIIDAADRQGLRHAKTEGTPAGCGPCFADLGCGSGCIGITLALELPHWQGVLVDISPEAVQTARHNAASLGAQNRVWCLPGDMTRPPLARGAYTMLVSNPPYIAESERSMVMGEVLEHEPHSALFSPRQGLAHLAAAIQAAAWALVPGGVLLLEHGAAQGAATRRLLREHDLFEAPVTHRDMAGLERCTVAFRAQG</sequence>
<feature type="binding site" evidence="5">
    <location>
        <begin position="140"/>
        <end position="144"/>
    </location>
    <ligand>
        <name>S-adenosyl-L-methionine</name>
        <dbReference type="ChEBI" id="CHEBI:59789"/>
    </ligand>
</feature>
<keyword evidence="2 5" id="KW-0808">Transferase</keyword>
<evidence type="ECO:0000259" key="7">
    <source>
        <dbReference type="Pfam" id="PF17827"/>
    </source>
</evidence>
<feature type="domain" description="Release factor glutamine methyltransferase N-terminal" evidence="7">
    <location>
        <begin position="6"/>
        <end position="75"/>
    </location>
</feature>
<keyword evidence="3 5" id="KW-0949">S-adenosyl-L-methionine</keyword>
<dbReference type="InterPro" id="IPR004556">
    <property type="entry name" value="HemK-like"/>
</dbReference>
<name>A0AA94HRY5_DESDE</name>
<feature type="binding site" evidence="5">
    <location>
        <begin position="208"/>
        <end position="211"/>
    </location>
    <ligand>
        <name>substrate</name>
    </ligand>
</feature>
<dbReference type="InterPro" id="IPR050320">
    <property type="entry name" value="N5-glutamine_MTase"/>
</dbReference>
<dbReference type="InterPro" id="IPR040758">
    <property type="entry name" value="PrmC_N"/>
</dbReference>
<dbReference type="NCBIfam" id="TIGR00536">
    <property type="entry name" value="hemK_fam"/>
    <property type="match status" value="1"/>
</dbReference>
<dbReference type="GO" id="GO:0102559">
    <property type="term" value="F:peptide chain release factor N(5)-glutamine methyltransferase activity"/>
    <property type="evidence" value="ECO:0007669"/>
    <property type="project" value="UniProtKB-EC"/>
</dbReference>
<dbReference type="CDD" id="cd02440">
    <property type="entry name" value="AdoMet_MTases"/>
    <property type="match status" value="1"/>
</dbReference>
<comment type="similarity">
    <text evidence="5">Belongs to the protein N5-glutamine methyltransferase family. PrmC subfamily.</text>
</comment>
<feature type="binding site" evidence="5">
    <location>
        <position position="208"/>
    </location>
    <ligand>
        <name>S-adenosyl-L-methionine</name>
        <dbReference type="ChEBI" id="CHEBI:59789"/>
    </ligand>
</feature>
<dbReference type="HAMAP" id="MF_02126">
    <property type="entry name" value="RF_methyltr_PrmC"/>
    <property type="match status" value="1"/>
</dbReference>
<dbReference type="EMBL" id="FPIW01000013">
    <property type="protein sequence ID" value="SFW37107.1"/>
    <property type="molecule type" value="Genomic_DNA"/>
</dbReference>
<feature type="domain" description="Methyltransferase small" evidence="6">
    <location>
        <begin position="136"/>
        <end position="223"/>
    </location>
</feature>
<dbReference type="Pfam" id="PF05175">
    <property type="entry name" value="MTS"/>
    <property type="match status" value="1"/>
</dbReference>
<dbReference type="InterPro" id="IPR029063">
    <property type="entry name" value="SAM-dependent_MTases_sf"/>
</dbReference>
<dbReference type="Gene3D" id="3.40.50.150">
    <property type="entry name" value="Vaccinia Virus protein VP39"/>
    <property type="match status" value="1"/>
</dbReference>
<gene>
    <name evidence="5" type="primary">prmC</name>
    <name evidence="8" type="ORF">SAMN02910291_01037</name>
</gene>
<dbReference type="AlphaFoldDB" id="A0AA94HRY5"/>
<dbReference type="RefSeq" id="WP_072311593.1">
    <property type="nucleotide sequence ID" value="NZ_FPIW01000013.1"/>
</dbReference>
<proteinExistence type="inferred from homology"/>
<keyword evidence="1 5" id="KW-0489">Methyltransferase</keyword>
<dbReference type="Proteomes" id="UP000182680">
    <property type="component" value="Unassembled WGS sequence"/>
</dbReference>
<dbReference type="Pfam" id="PF17827">
    <property type="entry name" value="PrmC_N"/>
    <property type="match status" value="1"/>
</dbReference>
<comment type="catalytic activity">
    <reaction evidence="4 5">
        <text>L-glutaminyl-[peptide chain release factor] + S-adenosyl-L-methionine = N(5)-methyl-L-glutaminyl-[peptide chain release factor] + S-adenosyl-L-homocysteine + H(+)</text>
        <dbReference type="Rhea" id="RHEA:42896"/>
        <dbReference type="Rhea" id="RHEA-COMP:10271"/>
        <dbReference type="Rhea" id="RHEA-COMP:10272"/>
        <dbReference type="ChEBI" id="CHEBI:15378"/>
        <dbReference type="ChEBI" id="CHEBI:30011"/>
        <dbReference type="ChEBI" id="CHEBI:57856"/>
        <dbReference type="ChEBI" id="CHEBI:59789"/>
        <dbReference type="ChEBI" id="CHEBI:61891"/>
        <dbReference type="EC" id="2.1.1.297"/>
    </reaction>
</comment>
<dbReference type="NCBIfam" id="TIGR03534">
    <property type="entry name" value="RF_mod_PrmC"/>
    <property type="match status" value="1"/>
</dbReference>
<feature type="binding site" evidence="5">
    <location>
        <position position="163"/>
    </location>
    <ligand>
        <name>S-adenosyl-L-methionine</name>
        <dbReference type="ChEBI" id="CHEBI:59789"/>
    </ligand>
</feature>
<evidence type="ECO:0000256" key="1">
    <source>
        <dbReference type="ARBA" id="ARBA00022603"/>
    </source>
</evidence>